<evidence type="ECO:0000313" key="3">
    <source>
        <dbReference type="Proteomes" id="UP000528964"/>
    </source>
</evidence>
<feature type="signal peptide" evidence="1">
    <location>
        <begin position="1"/>
        <end position="25"/>
    </location>
</feature>
<evidence type="ECO:0000256" key="1">
    <source>
        <dbReference type="SAM" id="SignalP"/>
    </source>
</evidence>
<name>A0A7W6D0Q0_9HYPH</name>
<evidence type="ECO:0000313" key="2">
    <source>
        <dbReference type="EMBL" id="MBB3973734.1"/>
    </source>
</evidence>
<sequence length="486" mass="53024">MRREGAIHAYRPACALLLAFATANAAEVANAQQPDQTLLYDENGLKLRWHLQLGLNAVSERNLYWNLAATTSPQSDFDPVSHWLEGYVEPGLSFEWTPFGRSTFYGKLSSVGSYTAGTDAFDWSDTGRITLEEAYLGYRVGSAEATGLDLSLGSRELKLGSGMLIANGGSSGFERGALKFGPRKAWKRAAFAHVYEDGFTATPFFLQPNELPSNDGHNKLAGGDLRYDAAAGGFLGLSYINVLHSDSPYVKAPRGGVGPPTLLPRGRDGTNALNLYARTNPFSGAFRNWFLTGDFAYEWNRRVDLEAWGGRVQVGYAFSGLPWPTVLTYSFQTFSGDDPKTSRLERFDPLYYEGSPGAWATGSKSSLVFINSNIRAHEVSLRVQPTERDTVTLRYARILANELGSPIQFGQATRLLNFGGAAYLISGVTEHHLSDDVFLEYGRTINPNTFLTAGVSMSVPGKGIRGVADGRTPNWVGGFVNAVVNF</sequence>
<dbReference type="RefSeq" id="WP_246398337.1">
    <property type="nucleotide sequence ID" value="NZ_JACIDR010000003.1"/>
</dbReference>
<accession>A0A7W6D0Q0</accession>
<keyword evidence="1" id="KW-0732">Signal</keyword>
<dbReference type="Gene3D" id="2.40.160.100">
    <property type="match status" value="1"/>
</dbReference>
<feature type="chain" id="PRO_5031048703" description="Alginate export domain-containing protein" evidence="1">
    <location>
        <begin position="26"/>
        <end position="486"/>
    </location>
</feature>
<organism evidence="2 3">
    <name type="scientific">Hansschlegelia beijingensis</name>
    <dbReference type="NCBI Taxonomy" id="1133344"/>
    <lineage>
        <taxon>Bacteria</taxon>
        <taxon>Pseudomonadati</taxon>
        <taxon>Pseudomonadota</taxon>
        <taxon>Alphaproteobacteria</taxon>
        <taxon>Hyphomicrobiales</taxon>
        <taxon>Methylopilaceae</taxon>
        <taxon>Hansschlegelia</taxon>
    </lineage>
</organism>
<dbReference type="AlphaFoldDB" id="A0A7W6D0Q0"/>
<dbReference type="Proteomes" id="UP000528964">
    <property type="component" value="Unassembled WGS sequence"/>
</dbReference>
<protein>
    <recommendedName>
        <fullName evidence="4">Alginate export domain-containing protein</fullName>
    </recommendedName>
</protein>
<proteinExistence type="predicted"/>
<evidence type="ECO:0008006" key="4">
    <source>
        <dbReference type="Google" id="ProtNLM"/>
    </source>
</evidence>
<dbReference type="InterPro" id="IPR053728">
    <property type="entry name" value="Alginate_Permeability_Chnl"/>
</dbReference>
<reference evidence="2 3" key="1">
    <citation type="submission" date="2020-08" db="EMBL/GenBank/DDBJ databases">
        <title>Genomic Encyclopedia of Type Strains, Phase IV (KMG-IV): sequencing the most valuable type-strain genomes for metagenomic binning, comparative biology and taxonomic classification.</title>
        <authorList>
            <person name="Goeker M."/>
        </authorList>
    </citation>
    <scope>NUCLEOTIDE SEQUENCE [LARGE SCALE GENOMIC DNA]</scope>
    <source>
        <strain evidence="2 3">DSM 25481</strain>
    </source>
</reference>
<dbReference type="EMBL" id="JACIDR010000003">
    <property type="protein sequence ID" value="MBB3973734.1"/>
    <property type="molecule type" value="Genomic_DNA"/>
</dbReference>
<gene>
    <name evidence="2" type="ORF">GGR24_002404</name>
</gene>
<comment type="caution">
    <text evidence="2">The sequence shown here is derived from an EMBL/GenBank/DDBJ whole genome shotgun (WGS) entry which is preliminary data.</text>
</comment>
<keyword evidence="3" id="KW-1185">Reference proteome</keyword>